<feature type="compositionally biased region" description="Polar residues" evidence="1">
    <location>
        <begin position="58"/>
        <end position="69"/>
    </location>
</feature>
<dbReference type="Proteomes" id="UP001465976">
    <property type="component" value="Unassembled WGS sequence"/>
</dbReference>
<feature type="compositionally biased region" description="Low complexity" evidence="1">
    <location>
        <begin position="31"/>
        <end position="50"/>
    </location>
</feature>
<comment type="caution">
    <text evidence="2">The sequence shown here is derived from an EMBL/GenBank/DDBJ whole genome shotgun (WGS) entry which is preliminary data.</text>
</comment>
<evidence type="ECO:0000313" key="2">
    <source>
        <dbReference type="EMBL" id="KAL0567443.1"/>
    </source>
</evidence>
<feature type="region of interest" description="Disordered" evidence="1">
    <location>
        <begin position="1"/>
        <end position="75"/>
    </location>
</feature>
<name>A0ABR3EX00_9AGAR</name>
<evidence type="ECO:0000256" key="1">
    <source>
        <dbReference type="SAM" id="MobiDB-lite"/>
    </source>
</evidence>
<gene>
    <name evidence="2" type="ORF">V5O48_014548</name>
</gene>
<feature type="region of interest" description="Disordered" evidence="1">
    <location>
        <begin position="309"/>
        <end position="331"/>
    </location>
</feature>
<reference evidence="2 3" key="1">
    <citation type="submission" date="2024-02" db="EMBL/GenBank/DDBJ databases">
        <title>A draft genome for the cacao thread blight pathogen Marasmius crinis-equi.</title>
        <authorList>
            <person name="Cohen S.P."/>
            <person name="Baruah I.K."/>
            <person name="Amoako-Attah I."/>
            <person name="Bukari Y."/>
            <person name="Meinhardt L.W."/>
            <person name="Bailey B.A."/>
        </authorList>
    </citation>
    <scope>NUCLEOTIDE SEQUENCE [LARGE SCALE GENOMIC DNA]</scope>
    <source>
        <strain evidence="2 3">GH-76</strain>
    </source>
</reference>
<proteinExistence type="predicted"/>
<accession>A0ABR3EX00</accession>
<protein>
    <submittedName>
        <fullName evidence="2">Uncharacterized protein</fullName>
    </submittedName>
</protein>
<feature type="compositionally biased region" description="Low complexity" evidence="1">
    <location>
        <begin position="321"/>
        <end position="331"/>
    </location>
</feature>
<dbReference type="EMBL" id="JBAHYK010001586">
    <property type="protein sequence ID" value="KAL0567443.1"/>
    <property type="molecule type" value="Genomic_DNA"/>
</dbReference>
<organism evidence="2 3">
    <name type="scientific">Marasmius crinis-equi</name>
    <dbReference type="NCBI Taxonomy" id="585013"/>
    <lineage>
        <taxon>Eukaryota</taxon>
        <taxon>Fungi</taxon>
        <taxon>Dikarya</taxon>
        <taxon>Basidiomycota</taxon>
        <taxon>Agaricomycotina</taxon>
        <taxon>Agaricomycetes</taxon>
        <taxon>Agaricomycetidae</taxon>
        <taxon>Agaricales</taxon>
        <taxon>Marasmiineae</taxon>
        <taxon>Marasmiaceae</taxon>
        <taxon>Marasmius</taxon>
    </lineage>
</organism>
<sequence length="413" mass="45861">MSFFDEIVPPRGQEVGRGGTADLESHAPTQTSSSSGSNTEEGSRRSSTSTIPDDSASTHDLSSSYSLHTPQAGRSLRRHGAFDRVTAEGFVSPSPQLPLRFASLKRRLEQEEDTPRTKQRIQEHTGKVCDNCELGDEDRAEVLRFSRLNERERSIALYGELVGLKSSIEAQKASKVADMLLDPKWKGQFSDAVAVCLLSPDITAYLKNTPEAVMKLVTAEPDLFHVPRELFNDQQKCLSDVRGNIKTKIFQSLKQKKSGRNQAPVGPTSINLLCKALAKPGMEIKGEMWARVAFLRFLARKFNQQQGKTLDGCPLEATQDPVAPEASSSASSVPKKYASNQYWNFVDDELKATRIRALQEGISAVGQRQKLSEFFQGILAQDLRDFPCQFAARPDHTPFKLVWQQTIPKAMAF</sequence>
<evidence type="ECO:0000313" key="3">
    <source>
        <dbReference type="Proteomes" id="UP001465976"/>
    </source>
</evidence>
<keyword evidence="3" id="KW-1185">Reference proteome</keyword>